<keyword evidence="1" id="KW-0812">Transmembrane</keyword>
<feature type="transmembrane region" description="Helical" evidence="1">
    <location>
        <begin position="56"/>
        <end position="85"/>
    </location>
</feature>
<organism evidence="2 3">
    <name type="scientific">Favolaschia claudopus</name>
    <dbReference type="NCBI Taxonomy" id="2862362"/>
    <lineage>
        <taxon>Eukaryota</taxon>
        <taxon>Fungi</taxon>
        <taxon>Dikarya</taxon>
        <taxon>Basidiomycota</taxon>
        <taxon>Agaricomycotina</taxon>
        <taxon>Agaricomycetes</taxon>
        <taxon>Agaricomycetidae</taxon>
        <taxon>Agaricales</taxon>
        <taxon>Marasmiineae</taxon>
        <taxon>Mycenaceae</taxon>
        <taxon>Favolaschia</taxon>
    </lineage>
</organism>
<feature type="transmembrane region" description="Helical" evidence="1">
    <location>
        <begin position="12"/>
        <end position="36"/>
    </location>
</feature>
<dbReference type="Proteomes" id="UP001362999">
    <property type="component" value="Unassembled WGS sequence"/>
</dbReference>
<evidence type="ECO:0000256" key="1">
    <source>
        <dbReference type="SAM" id="Phobius"/>
    </source>
</evidence>
<reference evidence="2 3" key="1">
    <citation type="journal article" date="2024" name="J Genomics">
        <title>Draft genome sequencing and assembly of Favolaschia claudopus CIRM-BRFM 2984 isolated from oak limbs.</title>
        <authorList>
            <person name="Navarro D."/>
            <person name="Drula E."/>
            <person name="Chaduli D."/>
            <person name="Cazenave R."/>
            <person name="Ahrendt S."/>
            <person name="Wang J."/>
            <person name="Lipzen A."/>
            <person name="Daum C."/>
            <person name="Barry K."/>
            <person name="Grigoriev I.V."/>
            <person name="Favel A."/>
            <person name="Rosso M.N."/>
            <person name="Martin F."/>
        </authorList>
    </citation>
    <scope>NUCLEOTIDE SEQUENCE [LARGE SCALE GENOMIC DNA]</scope>
    <source>
        <strain evidence="2 3">CIRM-BRFM 2984</strain>
    </source>
</reference>
<keyword evidence="1" id="KW-0472">Membrane</keyword>
<keyword evidence="1" id="KW-1133">Transmembrane helix</keyword>
<evidence type="ECO:0000313" key="3">
    <source>
        <dbReference type="Proteomes" id="UP001362999"/>
    </source>
</evidence>
<accession>A0AAW0A4F4</accession>
<dbReference type="AlphaFoldDB" id="A0AAW0A4F4"/>
<evidence type="ECO:0000313" key="2">
    <source>
        <dbReference type="EMBL" id="KAK7000704.1"/>
    </source>
</evidence>
<protein>
    <submittedName>
        <fullName evidence="2">Uncharacterized protein</fullName>
    </submittedName>
</protein>
<gene>
    <name evidence="2" type="ORF">R3P38DRAFT_2796960</name>
</gene>
<sequence length="618" mass="66615">MSITDQTVPASLASKLIPLPGLVVSSTITVLLLAYSNHNSPALYAYVSGHPTATQIGLQVVIHILGFTHVLALSTILNLSTRLYFQHNSISLARLQLWSSLSSIKVVWDLPLVHAGILFGYIFLHLLPASLWAGALAPIPSQSTLVGRFHIPSYPEDPAGDFWNQTKGGKLPVTVGPVIRNVDGVFSYTPAAILHGPILNSASNAASTGLMQVHAKIDNTRLSYTGRSYGVGASAGLDNIVLPKGEFTSLQYLYQETGYLTKVQCLKNETSGWGVHSWANRSSPTFPDEYLACGVLPNSVYQVGHDFSDSECPGLIPGFDAEWYAVLSTENPASHIFALQGKSRASHHFFGIAAGDGAYSMMNQTQCEVIFVPQKFQVLVNMTNSLIEVKPLGNSLVEIDPSAATYGIGFGLLPQYMMEQVTYLSNGITSIYTSALADAFLSNIENVALAQNASATDTSTILNGISTALESTIDDLLVQIASAQLKIAWQSWGVLKAATSTSTLVTVAAMHVGTFQYIIVTTVLNFLIVLLYVEELIRTRAWGGLQAFDYTDIVSVIVAVSRGSKNIALAVMEQQQVESNNLAGSKTRLLLIFEDGTPMIEADDELDSHQESMEMESA</sequence>
<comment type="caution">
    <text evidence="2">The sequence shown here is derived from an EMBL/GenBank/DDBJ whole genome shotgun (WGS) entry which is preliminary data.</text>
</comment>
<feature type="transmembrane region" description="Helical" evidence="1">
    <location>
        <begin position="515"/>
        <end position="533"/>
    </location>
</feature>
<proteinExistence type="predicted"/>
<keyword evidence="3" id="KW-1185">Reference proteome</keyword>
<dbReference type="EMBL" id="JAWWNJ010000087">
    <property type="protein sequence ID" value="KAK7000704.1"/>
    <property type="molecule type" value="Genomic_DNA"/>
</dbReference>
<name>A0AAW0A4F4_9AGAR</name>